<protein>
    <submittedName>
        <fullName evidence="1">Uncharacterized protein</fullName>
    </submittedName>
</protein>
<dbReference type="KEGG" id="led:BBK82_29760"/>
<proteinExistence type="predicted"/>
<dbReference type="EMBL" id="CP016793">
    <property type="protein sequence ID" value="ANZ39610.1"/>
    <property type="molecule type" value="Genomic_DNA"/>
</dbReference>
<dbReference type="STRING" id="1586287.BBK82_29760"/>
<name>A0A1B2HPH2_9PSEU</name>
<dbReference type="AlphaFoldDB" id="A0A1B2HPH2"/>
<accession>A0A1B2HPH2</accession>
<organism evidence="1 2">
    <name type="scientific">Lentzea guizhouensis</name>
    <dbReference type="NCBI Taxonomy" id="1586287"/>
    <lineage>
        <taxon>Bacteria</taxon>
        <taxon>Bacillati</taxon>
        <taxon>Actinomycetota</taxon>
        <taxon>Actinomycetes</taxon>
        <taxon>Pseudonocardiales</taxon>
        <taxon>Pseudonocardiaceae</taxon>
        <taxon>Lentzea</taxon>
    </lineage>
</organism>
<reference evidence="1 2" key="1">
    <citation type="submission" date="2016-07" db="EMBL/GenBank/DDBJ databases">
        <title>Complete genome sequence of the Lentzea guizhouensis DHS C013.</title>
        <authorList>
            <person name="Cao C."/>
        </authorList>
    </citation>
    <scope>NUCLEOTIDE SEQUENCE [LARGE SCALE GENOMIC DNA]</scope>
    <source>
        <strain evidence="1 2">DHS C013</strain>
    </source>
</reference>
<evidence type="ECO:0000313" key="2">
    <source>
        <dbReference type="Proteomes" id="UP000093053"/>
    </source>
</evidence>
<gene>
    <name evidence="1" type="ORF">BBK82_29760</name>
</gene>
<evidence type="ECO:0000313" key="1">
    <source>
        <dbReference type="EMBL" id="ANZ39610.1"/>
    </source>
</evidence>
<sequence>MDRLHLGAPWLGVRARRFACRCTDPVAPDPLRRPGCGSSGCGSPGCVDAAGTGTGSTHRRTGSARLGRGRSATTSAYHWSSSCWRSVRSASNTRDCSSASPTICLARLLASASLRWVSCSVSSSNRACRSAASSACRTASSARARASFSMSSALRLATCSR</sequence>
<dbReference type="Proteomes" id="UP000093053">
    <property type="component" value="Chromosome"/>
</dbReference>
<keyword evidence="2" id="KW-1185">Reference proteome</keyword>